<dbReference type="EMBL" id="JAGVWE010000004">
    <property type="protein sequence ID" value="MBS3063236.1"/>
    <property type="molecule type" value="Genomic_DNA"/>
</dbReference>
<gene>
    <name evidence="1" type="ORF">J4203_05145</name>
</gene>
<keyword evidence="1" id="KW-0489">Methyltransferase</keyword>
<proteinExistence type="predicted"/>
<dbReference type="SUPFAM" id="SSF53335">
    <property type="entry name" value="S-adenosyl-L-methionine-dependent methyltransferases"/>
    <property type="match status" value="1"/>
</dbReference>
<dbReference type="Gene3D" id="3.40.50.150">
    <property type="entry name" value="Vaccinia Virus protein VP39"/>
    <property type="match status" value="1"/>
</dbReference>
<dbReference type="GO" id="GO:0008168">
    <property type="term" value="F:methyltransferase activity"/>
    <property type="evidence" value="ECO:0007669"/>
    <property type="project" value="UniProtKB-KW"/>
</dbReference>
<dbReference type="InterPro" id="IPR029063">
    <property type="entry name" value="SAM-dependent_MTases_sf"/>
</dbReference>
<protein>
    <submittedName>
        <fullName evidence="1">Class I SAM-dependent methyltransferase</fullName>
    </submittedName>
</protein>
<dbReference type="CDD" id="cd02440">
    <property type="entry name" value="AdoMet_MTases"/>
    <property type="match status" value="1"/>
</dbReference>
<keyword evidence="1" id="KW-0808">Transferase</keyword>
<evidence type="ECO:0000313" key="2">
    <source>
        <dbReference type="Proteomes" id="UP000678237"/>
    </source>
</evidence>
<reference evidence="1" key="1">
    <citation type="submission" date="2021-03" db="EMBL/GenBank/DDBJ databases">
        <authorList>
            <person name="Jaffe A."/>
        </authorList>
    </citation>
    <scope>NUCLEOTIDE SEQUENCE</scope>
    <source>
        <strain evidence="1">RIFCSPLOWO2_01_FULL_58_19</strain>
    </source>
</reference>
<evidence type="ECO:0000313" key="1">
    <source>
        <dbReference type="EMBL" id="MBS3063236.1"/>
    </source>
</evidence>
<accession>A0A8T4LK44</accession>
<dbReference type="AlphaFoldDB" id="A0A8T4LK44"/>
<dbReference type="Proteomes" id="UP000678237">
    <property type="component" value="Unassembled WGS sequence"/>
</dbReference>
<reference evidence="1" key="2">
    <citation type="submission" date="2021-05" db="EMBL/GenBank/DDBJ databases">
        <title>Protein family content uncovers lineage relationships and bacterial pathway maintenance mechanisms in DPANN archaea.</title>
        <authorList>
            <person name="Castelle C.J."/>
            <person name="Meheust R."/>
            <person name="Jaffe A.L."/>
            <person name="Seitz K."/>
            <person name="Gong X."/>
            <person name="Baker B.J."/>
            <person name="Banfield J.F."/>
        </authorList>
    </citation>
    <scope>NUCLEOTIDE SEQUENCE</scope>
    <source>
        <strain evidence="1">RIFCSPLOWO2_01_FULL_58_19</strain>
    </source>
</reference>
<dbReference type="GO" id="GO:0032259">
    <property type="term" value="P:methylation"/>
    <property type="evidence" value="ECO:0007669"/>
    <property type="project" value="UniProtKB-KW"/>
</dbReference>
<sequence>MTGKRLETLLGWGRYKLWRLKTILLAPFKEQVDALYDEKFFSTSYLRFEERRHTAPKLFADVLVKHLDPHSVVDIGCGIGTYLHCFQERGREILGVDGSRAAVKLALIPPEKMIEHDLRKPLELGKKFDLAICSEVAEHIPNRATRTLLETVTRSSDTVVFSSPYGGPKSYFYHCNEKPGTEWIRLFKENGFELDEATTENIAGDFQAALQEHGVRDPLPLEVAENLLVFRKGGTAAEKGRVGVRG</sequence>
<dbReference type="Pfam" id="PF13489">
    <property type="entry name" value="Methyltransf_23"/>
    <property type="match status" value="1"/>
</dbReference>
<name>A0A8T4LK44_9ARCH</name>
<organism evidence="1 2">
    <name type="scientific">Candidatus Iainarchaeum sp</name>
    <dbReference type="NCBI Taxonomy" id="3101447"/>
    <lineage>
        <taxon>Archaea</taxon>
        <taxon>Candidatus Iainarchaeota</taxon>
        <taxon>Candidatus Iainarchaeia</taxon>
        <taxon>Candidatus Iainarchaeales</taxon>
        <taxon>Candidatus Iainarchaeaceae</taxon>
        <taxon>Candidatus Iainarchaeum</taxon>
    </lineage>
</organism>
<comment type="caution">
    <text evidence="1">The sequence shown here is derived from an EMBL/GenBank/DDBJ whole genome shotgun (WGS) entry which is preliminary data.</text>
</comment>